<evidence type="ECO:0000259" key="3">
    <source>
        <dbReference type="Pfam" id="PF00263"/>
    </source>
</evidence>
<dbReference type="STRING" id="420953.SAMN05192543_107415"/>
<dbReference type="PANTHER" id="PTHR30332:SF17">
    <property type="entry name" value="TYPE IV PILIATION SYSTEM PROTEIN DR_0774-RELATED"/>
    <property type="match status" value="1"/>
</dbReference>
<dbReference type="RefSeq" id="WP_091016812.1">
    <property type="nucleotide sequence ID" value="NZ_CP041745.1"/>
</dbReference>
<dbReference type="PANTHER" id="PTHR30332">
    <property type="entry name" value="PROBABLE GENERAL SECRETION PATHWAY PROTEIN D"/>
    <property type="match status" value="1"/>
</dbReference>
<dbReference type="Pfam" id="PF00263">
    <property type="entry name" value="Secretin"/>
    <property type="match status" value="1"/>
</dbReference>
<evidence type="ECO:0000313" key="5">
    <source>
        <dbReference type="Proteomes" id="UP000199548"/>
    </source>
</evidence>
<dbReference type="InterPro" id="IPR004846">
    <property type="entry name" value="T2SS/T3SS_dom"/>
</dbReference>
<dbReference type="EMBL" id="FOQU01000007">
    <property type="protein sequence ID" value="SFJ49397.1"/>
    <property type="molecule type" value="Genomic_DNA"/>
</dbReference>
<comment type="similarity">
    <text evidence="1">Belongs to the bacterial secretin family.</text>
</comment>
<dbReference type="GO" id="GO:0009306">
    <property type="term" value="P:protein secretion"/>
    <property type="evidence" value="ECO:0007669"/>
    <property type="project" value="InterPro"/>
</dbReference>
<dbReference type="AlphaFoldDB" id="A0A1I3RVN8"/>
<sequence length="444" mass="47428">MKRWLVTLLAVCRLAMADPSTGTAGMPPLPPGMPPVTSPAITPTIASMGALPRIGGSRIDLRFVPVAQVVDLIYADLLQAPYVIDPDVLTDTRPVSFRFDRAQGDVRAFLSSFLDSLGYSVTQRDGVDYVAKAKLSKEQADRDTFVYTPKYRNADYLSRLVAPMFQGRFTENHPVATPEGAKVASDVPQTSAAGLIDQSADVLVFVGSAREVVMLKKLLPDLDTPVGNVSVRAWVYEVTETGNNNSAFQLAMSVLGGRVGASLNVGSIHDTDNAIRLSVGGFSAALAALNSDSRFKVLTSPNLRVRSGDTASLNVGESVPVIGSVSYPSASAAPVQSVQYQDAGVIFQVQPTVKRDTIDLHLVEEISSFVKTTTGVNDSPTKDTRKVESSFSVADGDVLLIGGLTQDQDTRVNSGLSFLPRWMAGHTGTTAKTEILLLLQVQKI</sequence>
<dbReference type="Proteomes" id="UP000199548">
    <property type="component" value="Unassembled WGS sequence"/>
</dbReference>
<protein>
    <submittedName>
        <fullName evidence="4">Type II and III secretion system protein</fullName>
    </submittedName>
</protein>
<evidence type="ECO:0000256" key="1">
    <source>
        <dbReference type="RuleBase" id="RU004003"/>
    </source>
</evidence>
<keyword evidence="5" id="KW-1185">Reference proteome</keyword>
<name>A0A1I3RVN8_9BURK</name>
<gene>
    <name evidence="4" type="ORF">SAMN05192543_107415</name>
</gene>
<accession>A0A1I3RVN8</accession>
<dbReference type="OrthoDB" id="8981785at2"/>
<keyword evidence="2" id="KW-0732">Signal</keyword>
<feature type="chain" id="PRO_5011784907" evidence="2">
    <location>
        <begin position="18"/>
        <end position="444"/>
    </location>
</feature>
<proteinExistence type="inferred from homology"/>
<feature type="domain" description="Type II/III secretion system secretin-like" evidence="3">
    <location>
        <begin position="288"/>
        <end position="419"/>
    </location>
</feature>
<reference evidence="4 5" key="1">
    <citation type="submission" date="2016-10" db="EMBL/GenBank/DDBJ databases">
        <authorList>
            <person name="de Groot N.N."/>
        </authorList>
    </citation>
    <scope>NUCLEOTIDE SEQUENCE [LARGE SCALE GENOMIC DNA]</scope>
    <source>
        <strain evidence="4 5">LMG 23650</strain>
    </source>
</reference>
<evidence type="ECO:0000313" key="4">
    <source>
        <dbReference type="EMBL" id="SFJ49397.1"/>
    </source>
</evidence>
<evidence type="ECO:0000256" key="2">
    <source>
        <dbReference type="SAM" id="SignalP"/>
    </source>
</evidence>
<dbReference type="InterPro" id="IPR050810">
    <property type="entry name" value="Bact_Secretion_Sys_Channel"/>
</dbReference>
<dbReference type="GO" id="GO:0015627">
    <property type="term" value="C:type II protein secretion system complex"/>
    <property type="evidence" value="ECO:0007669"/>
    <property type="project" value="TreeGrafter"/>
</dbReference>
<feature type="signal peptide" evidence="2">
    <location>
        <begin position="1"/>
        <end position="17"/>
    </location>
</feature>
<organism evidence="4 5">
    <name type="scientific">Paraburkholderia megapolitana</name>
    <dbReference type="NCBI Taxonomy" id="420953"/>
    <lineage>
        <taxon>Bacteria</taxon>
        <taxon>Pseudomonadati</taxon>
        <taxon>Pseudomonadota</taxon>
        <taxon>Betaproteobacteria</taxon>
        <taxon>Burkholderiales</taxon>
        <taxon>Burkholderiaceae</taxon>
        <taxon>Paraburkholderia</taxon>
    </lineage>
</organism>